<accession>A0ACC2KKL0</accession>
<comment type="caution">
    <text evidence="1">The sequence shown here is derived from an EMBL/GenBank/DDBJ whole genome shotgun (WGS) entry which is preliminary data.</text>
</comment>
<evidence type="ECO:0000313" key="2">
    <source>
        <dbReference type="Proteomes" id="UP001234297"/>
    </source>
</evidence>
<organism evidence="1 2">
    <name type="scientific">Persea americana</name>
    <name type="common">Avocado</name>
    <dbReference type="NCBI Taxonomy" id="3435"/>
    <lineage>
        <taxon>Eukaryota</taxon>
        <taxon>Viridiplantae</taxon>
        <taxon>Streptophyta</taxon>
        <taxon>Embryophyta</taxon>
        <taxon>Tracheophyta</taxon>
        <taxon>Spermatophyta</taxon>
        <taxon>Magnoliopsida</taxon>
        <taxon>Magnoliidae</taxon>
        <taxon>Laurales</taxon>
        <taxon>Lauraceae</taxon>
        <taxon>Persea</taxon>
    </lineage>
</organism>
<protein>
    <submittedName>
        <fullName evidence="1">Uncharacterized protein</fullName>
    </submittedName>
</protein>
<name>A0ACC2KKL0_PERAE</name>
<sequence>MLIRTSYGTFTGISKAVVPLAVIDPGSGILKVTESVLMCFRERSLRSASGFFTWATLSATEFFALLSS</sequence>
<dbReference type="Proteomes" id="UP001234297">
    <property type="component" value="Chromosome 10"/>
</dbReference>
<dbReference type="EMBL" id="CM056818">
    <property type="protein sequence ID" value="KAJ8621562.1"/>
    <property type="molecule type" value="Genomic_DNA"/>
</dbReference>
<reference evidence="1 2" key="1">
    <citation type="journal article" date="2022" name="Hortic Res">
        <title>A haplotype resolved chromosomal level avocado genome allows analysis of novel avocado genes.</title>
        <authorList>
            <person name="Nath O."/>
            <person name="Fletcher S.J."/>
            <person name="Hayward A."/>
            <person name="Shaw L.M."/>
            <person name="Masouleh A.K."/>
            <person name="Furtado A."/>
            <person name="Henry R.J."/>
            <person name="Mitter N."/>
        </authorList>
    </citation>
    <scope>NUCLEOTIDE SEQUENCE [LARGE SCALE GENOMIC DNA]</scope>
    <source>
        <strain evidence="2">cv. Hass</strain>
    </source>
</reference>
<gene>
    <name evidence="1" type="ORF">MRB53_030091</name>
</gene>
<keyword evidence="2" id="KW-1185">Reference proteome</keyword>
<proteinExistence type="predicted"/>
<evidence type="ECO:0000313" key="1">
    <source>
        <dbReference type="EMBL" id="KAJ8621562.1"/>
    </source>
</evidence>